<evidence type="ECO:0000256" key="2">
    <source>
        <dbReference type="ARBA" id="ARBA00022723"/>
    </source>
</evidence>
<evidence type="ECO:0000313" key="5">
    <source>
        <dbReference type="Proteomes" id="UP000046373"/>
    </source>
</evidence>
<dbReference type="InterPro" id="IPR036663">
    <property type="entry name" value="Fumarylacetoacetase_C_sf"/>
</dbReference>
<evidence type="ECO:0000256" key="1">
    <source>
        <dbReference type="ARBA" id="ARBA00010211"/>
    </source>
</evidence>
<dbReference type="AlphaFoldDB" id="A0A090EVA8"/>
<evidence type="ECO:0000313" key="4">
    <source>
        <dbReference type="EMBL" id="CDX35412.1"/>
    </source>
</evidence>
<dbReference type="PANTHER" id="PTHR42796">
    <property type="entry name" value="FUMARYLACETOACETATE HYDROLASE DOMAIN-CONTAINING PROTEIN 2A-RELATED"/>
    <property type="match status" value="1"/>
</dbReference>
<proteinExistence type="inferred from homology"/>
<keyword evidence="4" id="KW-0456">Lyase</keyword>
<reference evidence="4 5" key="1">
    <citation type="submission" date="2014-08" db="EMBL/GenBank/DDBJ databases">
        <authorList>
            <person name="Moulin Lionel"/>
        </authorList>
    </citation>
    <scope>NUCLEOTIDE SEQUENCE [LARGE SCALE GENOMIC DNA]</scope>
</reference>
<dbReference type="Gene3D" id="3.90.850.10">
    <property type="entry name" value="Fumarylacetoacetase-like, C-terminal domain"/>
    <property type="match status" value="1"/>
</dbReference>
<dbReference type="FunFam" id="3.90.850.10:FF:000002">
    <property type="entry name" value="2-hydroxyhepta-2,4-diene-1,7-dioate isomerase"/>
    <property type="match status" value="1"/>
</dbReference>
<protein>
    <submittedName>
        <fullName evidence="4">Ureidoglycolate lyase</fullName>
        <ecNumber evidence="4">4.3.2.3</ecNumber>
    </submittedName>
</protein>
<dbReference type="Pfam" id="PF01557">
    <property type="entry name" value="FAA_hydrolase"/>
    <property type="match status" value="1"/>
</dbReference>
<dbReference type="GeneID" id="31890368"/>
<organism evidence="4 5">
    <name type="scientific">Mesorhizobium plurifarium</name>
    <dbReference type="NCBI Taxonomy" id="69974"/>
    <lineage>
        <taxon>Bacteria</taxon>
        <taxon>Pseudomonadati</taxon>
        <taxon>Pseudomonadota</taxon>
        <taxon>Alphaproteobacteria</taxon>
        <taxon>Hyphomicrobiales</taxon>
        <taxon>Phyllobacteriaceae</taxon>
        <taxon>Mesorhizobium</taxon>
    </lineage>
</organism>
<dbReference type="GO" id="GO:0016853">
    <property type="term" value="F:isomerase activity"/>
    <property type="evidence" value="ECO:0007669"/>
    <property type="project" value="UniProtKB-ARBA"/>
</dbReference>
<sequence>MKLARIGQKGHEQPVLIDAEGKARSLVSKLSDIDANALSPAALKSLGALDVSVLPLVEGPFRYGVPVAGVRKFIAIGLNFSDHAQESNLPIPSEPIVFMKAISSLAGPDDDVPVPRGAKKVDWEVELGVVIGTRARYVSRGEAMAHVAGYVLVNDVSERSHQLERGGTWDKGKSHDGFGPVGPWLVTTDELGEGRGLSMFMNVSGQRCQTGNTDTMIFDVPTVVAYVSEFLTLEPGDIITTGTPPGVGMGMKPPRYLAAGDEMHLGIKGLGEQRQRVVIHDD</sequence>
<evidence type="ECO:0000259" key="3">
    <source>
        <dbReference type="Pfam" id="PF01557"/>
    </source>
</evidence>
<accession>A0A090EVA8</accession>
<dbReference type="EMBL" id="CCNB01000012">
    <property type="protein sequence ID" value="CDX35412.1"/>
    <property type="molecule type" value="Genomic_DNA"/>
</dbReference>
<name>A0A090EVA8_MESPL</name>
<gene>
    <name evidence="4" type="ORF">MPLDJ20_20183</name>
</gene>
<dbReference type="InterPro" id="IPR051121">
    <property type="entry name" value="FAH"/>
</dbReference>
<dbReference type="GO" id="GO:0019752">
    <property type="term" value="P:carboxylic acid metabolic process"/>
    <property type="evidence" value="ECO:0007669"/>
    <property type="project" value="UniProtKB-ARBA"/>
</dbReference>
<dbReference type="EC" id="4.3.2.3" evidence="4"/>
<dbReference type="SUPFAM" id="SSF56529">
    <property type="entry name" value="FAH"/>
    <property type="match status" value="1"/>
</dbReference>
<dbReference type="Proteomes" id="UP000046373">
    <property type="component" value="Unassembled WGS sequence"/>
</dbReference>
<dbReference type="PANTHER" id="PTHR42796:SF4">
    <property type="entry name" value="FUMARYLACETOACETATE HYDROLASE DOMAIN-CONTAINING PROTEIN 2A"/>
    <property type="match status" value="1"/>
</dbReference>
<keyword evidence="2" id="KW-0479">Metal-binding</keyword>
<dbReference type="InterPro" id="IPR011234">
    <property type="entry name" value="Fumarylacetoacetase-like_C"/>
</dbReference>
<dbReference type="GO" id="GO:0050385">
    <property type="term" value="F:ureidoglycolate lyase activity"/>
    <property type="evidence" value="ECO:0007669"/>
    <property type="project" value="UniProtKB-EC"/>
</dbReference>
<comment type="similarity">
    <text evidence="1">Belongs to the FAH family.</text>
</comment>
<feature type="domain" description="Fumarylacetoacetase-like C-terminal" evidence="3">
    <location>
        <begin position="72"/>
        <end position="278"/>
    </location>
</feature>
<dbReference type="GO" id="GO:0046872">
    <property type="term" value="F:metal ion binding"/>
    <property type="evidence" value="ECO:0007669"/>
    <property type="project" value="UniProtKB-KW"/>
</dbReference>